<dbReference type="EMBL" id="UOFM01000554">
    <property type="protein sequence ID" value="VAW83508.1"/>
    <property type="molecule type" value="Genomic_DNA"/>
</dbReference>
<dbReference type="Pfam" id="PF13192">
    <property type="entry name" value="Thioredoxin_3"/>
    <property type="match status" value="1"/>
</dbReference>
<sequence>MSIKVEVFSSPGCSKCGHAEEVLRKLADELGGDKIEWRGVNILDEIDYAVELGVLSTPAIAIDGELVFSGLPSMRKLRAALETRLGIPPGQAQS</sequence>
<dbReference type="InterPro" id="IPR012336">
    <property type="entry name" value="Thioredoxin-like_fold"/>
</dbReference>
<dbReference type="Gene3D" id="3.40.30.10">
    <property type="entry name" value="Glutaredoxin"/>
    <property type="match status" value="1"/>
</dbReference>
<evidence type="ECO:0000259" key="1">
    <source>
        <dbReference type="Pfam" id="PF13192"/>
    </source>
</evidence>
<accession>A0A3B0YRL0</accession>
<organism evidence="2">
    <name type="scientific">hydrothermal vent metagenome</name>
    <dbReference type="NCBI Taxonomy" id="652676"/>
    <lineage>
        <taxon>unclassified sequences</taxon>
        <taxon>metagenomes</taxon>
        <taxon>ecological metagenomes</taxon>
    </lineage>
</organism>
<protein>
    <recommendedName>
        <fullName evidence="1">Thioredoxin-like fold domain-containing protein</fullName>
    </recommendedName>
</protein>
<proteinExistence type="predicted"/>
<name>A0A3B0YRL0_9ZZZZ</name>
<dbReference type="SUPFAM" id="SSF52833">
    <property type="entry name" value="Thioredoxin-like"/>
    <property type="match status" value="1"/>
</dbReference>
<dbReference type="InterPro" id="IPR036249">
    <property type="entry name" value="Thioredoxin-like_sf"/>
</dbReference>
<feature type="domain" description="Thioredoxin-like fold" evidence="1">
    <location>
        <begin position="4"/>
        <end position="81"/>
    </location>
</feature>
<dbReference type="AlphaFoldDB" id="A0A3B0YRL0"/>
<evidence type="ECO:0000313" key="2">
    <source>
        <dbReference type="EMBL" id="VAW83508.1"/>
    </source>
</evidence>
<gene>
    <name evidence="2" type="ORF">MNBD_GAMMA14-1132</name>
</gene>
<reference evidence="2" key="1">
    <citation type="submission" date="2018-06" db="EMBL/GenBank/DDBJ databases">
        <authorList>
            <person name="Zhirakovskaya E."/>
        </authorList>
    </citation>
    <scope>NUCLEOTIDE SEQUENCE</scope>
</reference>